<dbReference type="CDD" id="cd16936">
    <property type="entry name" value="HATPase_RsbW-like"/>
    <property type="match status" value="1"/>
</dbReference>
<comment type="caution">
    <text evidence="2">The sequence shown here is derived from an EMBL/GenBank/DDBJ whole genome shotgun (WGS) entry which is preliminary data.</text>
</comment>
<dbReference type="InterPro" id="IPR003594">
    <property type="entry name" value="HATPase_dom"/>
</dbReference>
<evidence type="ECO:0000313" key="3">
    <source>
        <dbReference type="Proteomes" id="UP000178348"/>
    </source>
</evidence>
<evidence type="ECO:0000259" key="1">
    <source>
        <dbReference type="Pfam" id="PF13581"/>
    </source>
</evidence>
<organism evidence="2 3">
    <name type="scientific">Candidatus Liptonbacteria bacterium RIFCSPLOWO2_01_FULL_53_13</name>
    <dbReference type="NCBI Taxonomy" id="1798651"/>
    <lineage>
        <taxon>Bacteria</taxon>
        <taxon>Candidatus Liptoniibacteriota</taxon>
    </lineage>
</organism>
<name>A0A1G2CK13_9BACT</name>
<sequence length="176" mass="19732">MTSPETEPSTEGLFEGNHWELPPHIALIVPAVTALRERLRNTRWNENEDDIDNIVIAFHEALSNSMLFGSLQLQGGQDKAKLQAAAKKKLDQLARAGTPVPMVSIDIELNDDELKITLQDQGKGFDPDAVPEPTVPENLMELKPSGRGIFLMRQFFDKVTYLDNGRRLELVKRRGS</sequence>
<evidence type="ECO:0000313" key="2">
    <source>
        <dbReference type="EMBL" id="OGZ01743.1"/>
    </source>
</evidence>
<accession>A0A1G2CK13</accession>
<dbReference type="Proteomes" id="UP000178348">
    <property type="component" value="Unassembled WGS sequence"/>
</dbReference>
<dbReference type="EMBL" id="MHLB01000032">
    <property type="protein sequence ID" value="OGZ01743.1"/>
    <property type="molecule type" value="Genomic_DNA"/>
</dbReference>
<reference evidence="2 3" key="1">
    <citation type="journal article" date="2016" name="Nat. Commun.">
        <title>Thousands of microbial genomes shed light on interconnected biogeochemical processes in an aquifer system.</title>
        <authorList>
            <person name="Anantharaman K."/>
            <person name="Brown C.T."/>
            <person name="Hug L.A."/>
            <person name="Sharon I."/>
            <person name="Castelle C.J."/>
            <person name="Probst A.J."/>
            <person name="Thomas B.C."/>
            <person name="Singh A."/>
            <person name="Wilkins M.J."/>
            <person name="Karaoz U."/>
            <person name="Brodie E.L."/>
            <person name="Williams K.H."/>
            <person name="Hubbard S.S."/>
            <person name="Banfield J.F."/>
        </authorList>
    </citation>
    <scope>NUCLEOTIDE SEQUENCE [LARGE SCALE GENOMIC DNA]</scope>
</reference>
<protein>
    <recommendedName>
        <fullName evidence="1">Histidine kinase/HSP90-like ATPase domain-containing protein</fullName>
    </recommendedName>
</protein>
<dbReference type="SUPFAM" id="SSF55874">
    <property type="entry name" value="ATPase domain of HSP90 chaperone/DNA topoisomerase II/histidine kinase"/>
    <property type="match status" value="1"/>
</dbReference>
<dbReference type="Gene3D" id="3.30.565.10">
    <property type="entry name" value="Histidine kinase-like ATPase, C-terminal domain"/>
    <property type="match status" value="1"/>
</dbReference>
<gene>
    <name evidence="2" type="ORF">A2946_01910</name>
</gene>
<dbReference type="Pfam" id="PF13581">
    <property type="entry name" value="HATPase_c_2"/>
    <property type="match status" value="1"/>
</dbReference>
<feature type="domain" description="Histidine kinase/HSP90-like ATPase" evidence="1">
    <location>
        <begin position="35"/>
        <end position="171"/>
    </location>
</feature>
<dbReference type="AlphaFoldDB" id="A0A1G2CK13"/>
<dbReference type="InterPro" id="IPR036890">
    <property type="entry name" value="HATPase_C_sf"/>
</dbReference>
<proteinExistence type="predicted"/>